<organism evidence="1 2">
    <name type="scientific">Candidatus Roizmanbacteria bacterium RIFCSPLOWO2_01_FULL_37_12</name>
    <dbReference type="NCBI Taxonomy" id="1802056"/>
    <lineage>
        <taxon>Bacteria</taxon>
        <taxon>Candidatus Roizmaniibacteriota</taxon>
    </lineage>
</organism>
<dbReference type="EMBL" id="MGAG01000037">
    <property type="protein sequence ID" value="OGK39767.1"/>
    <property type="molecule type" value="Genomic_DNA"/>
</dbReference>
<accession>A0A1F7I8S4</accession>
<dbReference type="AlphaFoldDB" id="A0A1F7I8S4"/>
<evidence type="ECO:0000313" key="1">
    <source>
        <dbReference type="EMBL" id="OGK39767.1"/>
    </source>
</evidence>
<comment type="caution">
    <text evidence="1">The sequence shown here is derived from an EMBL/GenBank/DDBJ whole genome shotgun (WGS) entry which is preliminary data.</text>
</comment>
<proteinExistence type="predicted"/>
<dbReference type="STRING" id="1802056.A2954_05075"/>
<gene>
    <name evidence="1" type="ORF">A2954_05075</name>
</gene>
<name>A0A1F7I8S4_9BACT</name>
<reference evidence="1 2" key="1">
    <citation type="journal article" date="2016" name="Nat. Commun.">
        <title>Thousands of microbial genomes shed light on interconnected biogeochemical processes in an aquifer system.</title>
        <authorList>
            <person name="Anantharaman K."/>
            <person name="Brown C.T."/>
            <person name="Hug L.A."/>
            <person name="Sharon I."/>
            <person name="Castelle C.J."/>
            <person name="Probst A.J."/>
            <person name="Thomas B.C."/>
            <person name="Singh A."/>
            <person name="Wilkins M.J."/>
            <person name="Karaoz U."/>
            <person name="Brodie E.L."/>
            <person name="Williams K.H."/>
            <person name="Hubbard S.S."/>
            <person name="Banfield J.F."/>
        </authorList>
    </citation>
    <scope>NUCLEOTIDE SEQUENCE [LARGE SCALE GENOMIC DNA]</scope>
</reference>
<protein>
    <submittedName>
        <fullName evidence="1">Uncharacterized protein</fullName>
    </submittedName>
</protein>
<evidence type="ECO:0000313" key="2">
    <source>
        <dbReference type="Proteomes" id="UP000177698"/>
    </source>
</evidence>
<dbReference type="Proteomes" id="UP000177698">
    <property type="component" value="Unassembled WGS sequence"/>
</dbReference>
<sequence>MNLKDSQPGRGEDYGKAQRLLNLRSVALHGLKSIVKPEVSQPNDNLITSADINLLLNQANYGSKLVRDLVRIIASLQQ</sequence>